<dbReference type="AlphaFoldDB" id="A0A4C1XHI6"/>
<evidence type="ECO:0000313" key="2">
    <source>
        <dbReference type="EMBL" id="GBP62633.1"/>
    </source>
</evidence>
<reference evidence="2 3" key="1">
    <citation type="journal article" date="2019" name="Commun. Biol.">
        <title>The bagworm genome reveals a unique fibroin gene that provides high tensile strength.</title>
        <authorList>
            <person name="Kono N."/>
            <person name="Nakamura H."/>
            <person name="Ohtoshi R."/>
            <person name="Tomita M."/>
            <person name="Numata K."/>
            <person name="Arakawa K."/>
        </authorList>
    </citation>
    <scope>NUCLEOTIDE SEQUENCE [LARGE SCALE GENOMIC DNA]</scope>
</reference>
<gene>
    <name evidence="2" type="ORF">EVAR_46472_1</name>
</gene>
<proteinExistence type="predicted"/>
<dbReference type="EMBL" id="BGZK01000845">
    <property type="protein sequence ID" value="GBP62633.1"/>
    <property type="molecule type" value="Genomic_DNA"/>
</dbReference>
<organism evidence="2 3">
    <name type="scientific">Eumeta variegata</name>
    <name type="common">Bagworm moth</name>
    <name type="synonym">Eumeta japonica</name>
    <dbReference type="NCBI Taxonomy" id="151549"/>
    <lineage>
        <taxon>Eukaryota</taxon>
        <taxon>Metazoa</taxon>
        <taxon>Ecdysozoa</taxon>
        <taxon>Arthropoda</taxon>
        <taxon>Hexapoda</taxon>
        <taxon>Insecta</taxon>
        <taxon>Pterygota</taxon>
        <taxon>Neoptera</taxon>
        <taxon>Endopterygota</taxon>
        <taxon>Lepidoptera</taxon>
        <taxon>Glossata</taxon>
        <taxon>Ditrysia</taxon>
        <taxon>Tineoidea</taxon>
        <taxon>Psychidae</taxon>
        <taxon>Oiketicinae</taxon>
        <taxon>Eumeta</taxon>
    </lineage>
</organism>
<sequence length="80" mass="8434">MTNLVSAVVTSTRKVKLTGVAAVFSGGNRGKLLAHHKKYYKLRGDKKSPMKQQASPSAALNGAGGRQQHQAGCRVEDGSP</sequence>
<feature type="region of interest" description="Disordered" evidence="1">
    <location>
        <begin position="43"/>
        <end position="80"/>
    </location>
</feature>
<accession>A0A4C1XHI6</accession>
<dbReference type="Proteomes" id="UP000299102">
    <property type="component" value="Unassembled WGS sequence"/>
</dbReference>
<protein>
    <submittedName>
        <fullName evidence="2">Uncharacterized protein</fullName>
    </submittedName>
</protein>
<evidence type="ECO:0000256" key="1">
    <source>
        <dbReference type="SAM" id="MobiDB-lite"/>
    </source>
</evidence>
<evidence type="ECO:0000313" key="3">
    <source>
        <dbReference type="Proteomes" id="UP000299102"/>
    </source>
</evidence>
<name>A0A4C1XHI6_EUMVA</name>
<keyword evidence="3" id="KW-1185">Reference proteome</keyword>
<comment type="caution">
    <text evidence="2">The sequence shown here is derived from an EMBL/GenBank/DDBJ whole genome shotgun (WGS) entry which is preliminary data.</text>
</comment>